<comment type="catalytic activity">
    <reaction evidence="1">
        <text>S-ubiquitinyl-[E2 ubiquitin-conjugating enzyme]-L-cysteine + [acceptor protein]-L-lysine = [E2 ubiquitin-conjugating enzyme]-L-cysteine + N(6)-ubiquitinyl-[acceptor protein]-L-lysine.</text>
        <dbReference type="EC" id="2.3.2.27"/>
    </reaction>
</comment>
<dbReference type="GO" id="GO:0061630">
    <property type="term" value="F:ubiquitin protein ligase activity"/>
    <property type="evidence" value="ECO:0007669"/>
    <property type="project" value="UniProtKB-EC"/>
</dbReference>
<evidence type="ECO:0000256" key="7">
    <source>
        <dbReference type="ARBA" id="ARBA00022833"/>
    </source>
</evidence>
<dbReference type="InterPro" id="IPR045191">
    <property type="entry name" value="MBR1/2-like"/>
</dbReference>
<keyword evidence="6" id="KW-0833">Ubl conjugation pathway</keyword>
<evidence type="ECO:0000256" key="4">
    <source>
        <dbReference type="ARBA" id="ARBA00022723"/>
    </source>
</evidence>
<feature type="region of interest" description="Disordered" evidence="9">
    <location>
        <begin position="1"/>
        <end position="53"/>
    </location>
</feature>
<dbReference type="EC" id="2.3.2.27" evidence="2"/>
<keyword evidence="5 8" id="KW-0863">Zinc-finger</keyword>
<dbReference type="Gene3D" id="3.30.40.10">
    <property type="entry name" value="Zinc/RING finger domain, C3HC4 (zinc finger)"/>
    <property type="match status" value="1"/>
</dbReference>
<gene>
    <name evidence="11" type="ORF">OSB04_026456</name>
</gene>
<proteinExistence type="predicted"/>
<dbReference type="EMBL" id="JARYMX010000007">
    <property type="protein sequence ID" value="KAJ9539950.1"/>
    <property type="molecule type" value="Genomic_DNA"/>
</dbReference>
<evidence type="ECO:0000256" key="5">
    <source>
        <dbReference type="ARBA" id="ARBA00022771"/>
    </source>
</evidence>
<dbReference type="GO" id="GO:0008270">
    <property type="term" value="F:zinc ion binding"/>
    <property type="evidence" value="ECO:0007669"/>
    <property type="project" value="UniProtKB-KW"/>
</dbReference>
<dbReference type="PANTHER" id="PTHR22937:SF149">
    <property type="entry name" value="RING-TYPE E3 UBIQUITIN TRANSFERASE"/>
    <property type="match status" value="1"/>
</dbReference>
<evidence type="ECO:0000256" key="8">
    <source>
        <dbReference type="PROSITE-ProRule" id="PRU00175"/>
    </source>
</evidence>
<dbReference type="Proteomes" id="UP001172457">
    <property type="component" value="Chromosome 7"/>
</dbReference>
<name>A0AA38SPG8_9ASTR</name>
<evidence type="ECO:0000313" key="11">
    <source>
        <dbReference type="EMBL" id="KAJ9539950.1"/>
    </source>
</evidence>
<keyword evidence="3" id="KW-0808">Transferase</keyword>
<dbReference type="InterPro" id="IPR013083">
    <property type="entry name" value="Znf_RING/FYVE/PHD"/>
</dbReference>
<keyword evidence="12" id="KW-1185">Reference proteome</keyword>
<dbReference type="PROSITE" id="PS50089">
    <property type="entry name" value="ZF_RING_2"/>
    <property type="match status" value="1"/>
</dbReference>
<reference evidence="11" key="1">
    <citation type="submission" date="2023-03" db="EMBL/GenBank/DDBJ databases">
        <title>Chromosome-scale reference genome and RAD-based genetic map of yellow starthistle (Centaurea solstitialis) reveal putative structural variation and QTLs associated with invader traits.</title>
        <authorList>
            <person name="Reatini B."/>
            <person name="Cang F.A."/>
            <person name="Jiang Q."/>
            <person name="Mckibben M.T.W."/>
            <person name="Barker M.S."/>
            <person name="Rieseberg L.H."/>
            <person name="Dlugosch K.M."/>
        </authorList>
    </citation>
    <scope>NUCLEOTIDE SEQUENCE</scope>
    <source>
        <strain evidence="11">CAN-66</strain>
        <tissue evidence="11">Leaf</tissue>
    </source>
</reference>
<evidence type="ECO:0000256" key="3">
    <source>
        <dbReference type="ARBA" id="ARBA00022679"/>
    </source>
</evidence>
<accession>A0AA38SPG8</accession>
<feature type="region of interest" description="Disordered" evidence="9">
    <location>
        <begin position="155"/>
        <end position="174"/>
    </location>
</feature>
<keyword evidence="7" id="KW-0862">Zinc</keyword>
<evidence type="ECO:0000259" key="10">
    <source>
        <dbReference type="PROSITE" id="PS50089"/>
    </source>
</evidence>
<dbReference type="Pfam" id="PF13639">
    <property type="entry name" value="zf-RING_2"/>
    <property type="match status" value="1"/>
</dbReference>
<dbReference type="SUPFAM" id="SSF57850">
    <property type="entry name" value="RING/U-box"/>
    <property type="match status" value="1"/>
</dbReference>
<comment type="caution">
    <text evidence="11">The sequence shown here is derived from an EMBL/GenBank/DDBJ whole genome shotgun (WGS) entry which is preliminary data.</text>
</comment>
<evidence type="ECO:0000256" key="1">
    <source>
        <dbReference type="ARBA" id="ARBA00000900"/>
    </source>
</evidence>
<evidence type="ECO:0000256" key="2">
    <source>
        <dbReference type="ARBA" id="ARBA00012483"/>
    </source>
</evidence>
<feature type="compositionally biased region" description="Low complexity" evidence="9">
    <location>
        <begin position="8"/>
        <end position="23"/>
    </location>
</feature>
<dbReference type="InterPro" id="IPR001841">
    <property type="entry name" value="Znf_RING"/>
</dbReference>
<keyword evidence="4" id="KW-0479">Metal-binding</keyword>
<protein>
    <recommendedName>
        <fullName evidence="2">RING-type E3 ubiquitin transferase</fullName>
        <ecNumber evidence="2">2.3.2.27</ecNumber>
    </recommendedName>
</protein>
<organism evidence="11 12">
    <name type="scientific">Centaurea solstitialis</name>
    <name type="common">yellow star-thistle</name>
    <dbReference type="NCBI Taxonomy" id="347529"/>
    <lineage>
        <taxon>Eukaryota</taxon>
        <taxon>Viridiplantae</taxon>
        <taxon>Streptophyta</taxon>
        <taxon>Embryophyta</taxon>
        <taxon>Tracheophyta</taxon>
        <taxon>Spermatophyta</taxon>
        <taxon>Magnoliopsida</taxon>
        <taxon>eudicotyledons</taxon>
        <taxon>Gunneridae</taxon>
        <taxon>Pentapetalae</taxon>
        <taxon>asterids</taxon>
        <taxon>campanulids</taxon>
        <taxon>Asterales</taxon>
        <taxon>Asteraceae</taxon>
        <taxon>Carduoideae</taxon>
        <taxon>Cardueae</taxon>
        <taxon>Centaureinae</taxon>
        <taxon>Centaurea</taxon>
    </lineage>
</organism>
<evidence type="ECO:0000256" key="6">
    <source>
        <dbReference type="ARBA" id="ARBA00022786"/>
    </source>
</evidence>
<dbReference type="AlphaFoldDB" id="A0AA38SPG8"/>
<evidence type="ECO:0000256" key="9">
    <source>
        <dbReference type="SAM" id="MobiDB-lite"/>
    </source>
</evidence>
<feature type="domain" description="RING-type" evidence="10">
    <location>
        <begin position="327"/>
        <end position="369"/>
    </location>
</feature>
<evidence type="ECO:0000313" key="12">
    <source>
        <dbReference type="Proteomes" id="UP001172457"/>
    </source>
</evidence>
<dbReference type="PANTHER" id="PTHR22937">
    <property type="entry name" value="E3 UBIQUITIN-PROTEIN LIGASE RNF165"/>
    <property type="match status" value="1"/>
</dbReference>
<dbReference type="SMART" id="SM00184">
    <property type="entry name" value="RING"/>
    <property type="match status" value="1"/>
</dbReference>
<sequence length="379" mass="42359">MSASCERGGSSSFYNAGSSSSSSQMPREKPAVDCQSVPPYRSTLTIAGEDSPRNVRRRYRLDLEPSMTRTHVPTTHSSHFYQSMTHPPNYSAPVQHANIDANGGQWNSSPRYAASSHRRVSPSDMGGLRHEMSQFHVGGSSADVGGCHRDPVFSRHPVSSSQNVHGPHAPTQANHSQRFSRHMGMVQGIPTIHMVVLRQQTGARTPGEFLIKKFKALLSWRMAQSGRPRIAVERFQSVLDITESHDRMGQEAMMMMDGESFNGSSRNISDQYRDLRLDIDSMSYEELLNLEERIGNVSTGLSEASMSKCLKEKVYCGSDQHNEEVSCPICLEEYKNGDKVGRMEKCGHDYHVGCIKKWLLMKKLCPICKTEYSNQEANP</sequence>
<dbReference type="CDD" id="cd16469">
    <property type="entry name" value="RING-H2_RNF24-like"/>
    <property type="match status" value="1"/>
</dbReference>